<dbReference type="RefSeq" id="WP_229913597.1">
    <property type="nucleotide sequence ID" value="NZ_BNAT01000002.1"/>
</dbReference>
<comment type="caution">
    <text evidence="2">The sequence shown here is derived from an EMBL/GenBank/DDBJ whole genome shotgun (WGS) entry which is preliminary data.</text>
</comment>
<keyword evidence="3" id="KW-1185">Reference proteome</keyword>
<reference evidence="2" key="1">
    <citation type="journal article" date="2014" name="Int. J. Syst. Evol. Microbiol.">
        <title>Complete genome sequence of Corynebacterium casei LMG S-19264T (=DSM 44701T), isolated from a smear-ripened cheese.</title>
        <authorList>
            <consortium name="US DOE Joint Genome Institute (JGI-PGF)"/>
            <person name="Walter F."/>
            <person name="Albersmeier A."/>
            <person name="Kalinowski J."/>
            <person name="Ruckert C."/>
        </authorList>
    </citation>
    <scope>NUCLEOTIDE SEQUENCE</scope>
    <source>
        <strain evidence="2">CGMCC 4.7403</strain>
    </source>
</reference>
<sequence>MTKPSRKPVNSPQGAVQGAPQPSVGEPKGVARKGVLSAVGSDPQTATVTGITPGLQIQCEGIPVADWLCACGHHERARGRAAVIRLTARVIVGICPHTTTAEGRAAS</sequence>
<dbReference type="Proteomes" id="UP000603227">
    <property type="component" value="Unassembled WGS sequence"/>
</dbReference>
<name>A0A919GFG9_9ACTN</name>
<reference evidence="2" key="2">
    <citation type="submission" date="2020-09" db="EMBL/GenBank/DDBJ databases">
        <authorList>
            <person name="Sun Q."/>
            <person name="Zhou Y."/>
        </authorList>
    </citation>
    <scope>NUCLEOTIDE SEQUENCE</scope>
    <source>
        <strain evidence="2">CGMCC 4.7403</strain>
    </source>
</reference>
<gene>
    <name evidence="2" type="ORF">GCM10017771_09050</name>
</gene>
<feature type="region of interest" description="Disordered" evidence="1">
    <location>
        <begin position="1"/>
        <end position="33"/>
    </location>
</feature>
<evidence type="ECO:0000313" key="3">
    <source>
        <dbReference type="Proteomes" id="UP000603227"/>
    </source>
</evidence>
<evidence type="ECO:0000256" key="1">
    <source>
        <dbReference type="SAM" id="MobiDB-lite"/>
    </source>
</evidence>
<accession>A0A919GFG9</accession>
<protein>
    <submittedName>
        <fullName evidence="2">Uncharacterized protein</fullName>
    </submittedName>
</protein>
<proteinExistence type="predicted"/>
<dbReference type="EMBL" id="BNAT01000002">
    <property type="protein sequence ID" value="GHH83099.1"/>
    <property type="molecule type" value="Genomic_DNA"/>
</dbReference>
<organism evidence="2 3">
    <name type="scientific">Streptomyces capitiformicae</name>
    <dbReference type="NCBI Taxonomy" id="2014920"/>
    <lineage>
        <taxon>Bacteria</taxon>
        <taxon>Bacillati</taxon>
        <taxon>Actinomycetota</taxon>
        <taxon>Actinomycetes</taxon>
        <taxon>Kitasatosporales</taxon>
        <taxon>Streptomycetaceae</taxon>
        <taxon>Streptomyces</taxon>
    </lineage>
</organism>
<dbReference type="AlphaFoldDB" id="A0A919GFG9"/>
<evidence type="ECO:0000313" key="2">
    <source>
        <dbReference type="EMBL" id="GHH83099.1"/>
    </source>
</evidence>